<organism evidence="2 3">
    <name type="scientific">Trypanosoma theileri</name>
    <dbReference type="NCBI Taxonomy" id="67003"/>
    <lineage>
        <taxon>Eukaryota</taxon>
        <taxon>Discoba</taxon>
        <taxon>Euglenozoa</taxon>
        <taxon>Kinetoplastea</taxon>
        <taxon>Metakinetoplastina</taxon>
        <taxon>Trypanosomatida</taxon>
        <taxon>Trypanosomatidae</taxon>
        <taxon>Trypanosoma</taxon>
    </lineage>
</organism>
<gene>
    <name evidence="2" type="ORF">TM35_000921030</name>
</gene>
<evidence type="ECO:0000313" key="2">
    <source>
        <dbReference type="EMBL" id="ORC82359.1"/>
    </source>
</evidence>
<feature type="non-terminal residue" evidence="2">
    <location>
        <position position="1"/>
    </location>
</feature>
<dbReference type="EMBL" id="NBCO01000092">
    <property type="protein sequence ID" value="ORC82359.1"/>
    <property type="molecule type" value="Genomic_DNA"/>
</dbReference>
<keyword evidence="3" id="KW-1185">Reference proteome</keyword>
<accession>A0A1X0NEQ5</accession>
<comment type="caution">
    <text evidence="2">The sequence shown here is derived from an EMBL/GenBank/DDBJ whole genome shotgun (WGS) entry which is preliminary data.</text>
</comment>
<dbReference type="AlphaFoldDB" id="A0A1X0NEQ5"/>
<feature type="compositionally biased region" description="Basic and acidic residues" evidence="1">
    <location>
        <begin position="85"/>
        <end position="97"/>
    </location>
</feature>
<reference evidence="2 3" key="1">
    <citation type="submission" date="2017-03" db="EMBL/GenBank/DDBJ databases">
        <title>An alternative strategy for trypanosome survival in the mammalian bloodstream revealed through genome and transcriptome analysis of the ubiquitous bovine parasite Trypanosoma (Megatrypanum) theileri.</title>
        <authorList>
            <person name="Kelly S."/>
            <person name="Ivens A."/>
            <person name="Mott A."/>
            <person name="O'Neill E."/>
            <person name="Emms D."/>
            <person name="Macleod O."/>
            <person name="Voorheis P."/>
            <person name="Matthews J."/>
            <person name="Matthews K."/>
            <person name="Carrington M."/>
        </authorList>
    </citation>
    <scope>NUCLEOTIDE SEQUENCE [LARGE SCALE GENOMIC DNA]</scope>
    <source>
        <strain evidence="2">Edinburgh</strain>
    </source>
</reference>
<proteinExistence type="predicted"/>
<dbReference type="GeneID" id="39991277"/>
<evidence type="ECO:0000256" key="1">
    <source>
        <dbReference type="SAM" id="MobiDB-lite"/>
    </source>
</evidence>
<evidence type="ECO:0000313" key="3">
    <source>
        <dbReference type="Proteomes" id="UP000192257"/>
    </source>
</evidence>
<sequence length="196" mass="20250">PGIGVGPVNGGVPCAAGIPGTVPPPPSTSSVSGKAHNGVPGFPGVHPNVTHTDTAVNHFPAVPPHVNVTVGTPSYARNRGPARPPRADVSDSDRASVEDSESREEVSAPTNTQPEENDNQERNTVAPAQSESAASTRNTPTKVTPPAMPTILQPPTPAKSETKPNKKRKEDSSSISSVWVRVPLLIVAVLFSATVC</sequence>
<feature type="compositionally biased region" description="Polar residues" evidence="1">
    <location>
        <begin position="122"/>
        <end position="142"/>
    </location>
</feature>
<name>A0A1X0NEQ5_9TRYP</name>
<feature type="region of interest" description="Disordered" evidence="1">
    <location>
        <begin position="1"/>
        <end position="175"/>
    </location>
</feature>
<protein>
    <submittedName>
        <fullName evidence="2">Uncharacterized protein</fullName>
    </submittedName>
</protein>
<feature type="compositionally biased region" description="Basic and acidic residues" evidence="1">
    <location>
        <begin position="160"/>
        <end position="172"/>
    </location>
</feature>
<feature type="compositionally biased region" description="Pro residues" evidence="1">
    <location>
        <begin position="146"/>
        <end position="157"/>
    </location>
</feature>
<dbReference type="VEuPathDB" id="TriTrypDB:TM35_000921030"/>
<dbReference type="Proteomes" id="UP000192257">
    <property type="component" value="Unassembled WGS sequence"/>
</dbReference>
<dbReference type="RefSeq" id="XP_028877203.1">
    <property type="nucleotide sequence ID" value="XM_029031497.1"/>
</dbReference>